<dbReference type="Pfam" id="PF04340">
    <property type="entry name" value="DUF484"/>
    <property type="match status" value="1"/>
</dbReference>
<evidence type="ECO:0000256" key="3">
    <source>
        <dbReference type="ARBA" id="ARBA00034247"/>
    </source>
</evidence>
<dbReference type="STRING" id="1543721.AAY24_11500"/>
<dbReference type="PROSITE" id="PS50887">
    <property type="entry name" value="GGDEF"/>
    <property type="match status" value="1"/>
</dbReference>
<dbReference type="SUPFAM" id="SSF55073">
    <property type="entry name" value="Nucleotide cyclase"/>
    <property type="match status" value="1"/>
</dbReference>
<evidence type="ECO:0000256" key="1">
    <source>
        <dbReference type="ARBA" id="ARBA00001946"/>
    </source>
</evidence>
<dbReference type="AlphaFoldDB" id="A0A558DAU0"/>
<evidence type="ECO:0000256" key="2">
    <source>
        <dbReference type="ARBA" id="ARBA00012528"/>
    </source>
</evidence>
<gene>
    <name evidence="5" type="ORF">FHK82_05300</name>
</gene>
<dbReference type="SUPFAM" id="SSF55781">
    <property type="entry name" value="GAF domain-like"/>
    <property type="match status" value="1"/>
</dbReference>
<dbReference type="Gene3D" id="3.30.70.270">
    <property type="match status" value="1"/>
</dbReference>
<dbReference type="InterPro" id="IPR000629">
    <property type="entry name" value="RNA-helicase_DEAD-box_CS"/>
</dbReference>
<comment type="caution">
    <text evidence="5">The sequence shown here is derived from an EMBL/GenBank/DDBJ whole genome shotgun (WGS) entry which is preliminary data.</text>
</comment>
<dbReference type="InterPro" id="IPR029016">
    <property type="entry name" value="GAF-like_dom_sf"/>
</dbReference>
<dbReference type="CDD" id="cd01949">
    <property type="entry name" value="GGDEF"/>
    <property type="match status" value="1"/>
</dbReference>
<dbReference type="InterPro" id="IPR029787">
    <property type="entry name" value="Nucleotide_cyclase"/>
</dbReference>
<dbReference type="Gene3D" id="3.30.450.40">
    <property type="match status" value="1"/>
</dbReference>
<dbReference type="PANTHER" id="PTHR45138">
    <property type="entry name" value="REGULATORY COMPONENTS OF SENSORY TRANSDUCTION SYSTEM"/>
    <property type="match status" value="1"/>
</dbReference>
<evidence type="ECO:0000259" key="4">
    <source>
        <dbReference type="PROSITE" id="PS50887"/>
    </source>
</evidence>
<organism evidence="5 6">
    <name type="scientific">Sedimenticola thiotaurini</name>
    <dbReference type="NCBI Taxonomy" id="1543721"/>
    <lineage>
        <taxon>Bacteria</taxon>
        <taxon>Pseudomonadati</taxon>
        <taxon>Pseudomonadota</taxon>
        <taxon>Gammaproteobacteria</taxon>
        <taxon>Chromatiales</taxon>
        <taxon>Sedimenticolaceae</taxon>
        <taxon>Sedimenticola</taxon>
    </lineage>
</organism>
<comment type="catalytic activity">
    <reaction evidence="3">
        <text>2 GTP = 3',3'-c-di-GMP + 2 diphosphate</text>
        <dbReference type="Rhea" id="RHEA:24898"/>
        <dbReference type="ChEBI" id="CHEBI:33019"/>
        <dbReference type="ChEBI" id="CHEBI:37565"/>
        <dbReference type="ChEBI" id="CHEBI:58805"/>
        <dbReference type="EC" id="2.7.7.65"/>
    </reaction>
</comment>
<accession>A0A558DAU0</accession>
<feature type="domain" description="GGDEF" evidence="4">
    <location>
        <begin position="232"/>
        <end position="371"/>
    </location>
</feature>
<dbReference type="InterPro" id="IPR050469">
    <property type="entry name" value="Diguanylate_Cyclase"/>
</dbReference>
<reference evidence="5 6" key="1">
    <citation type="submission" date="2019-07" db="EMBL/GenBank/DDBJ databases">
        <title>The pathways for chlorine oxyanion respiration interact through the shared metabolite chlorate.</title>
        <authorList>
            <person name="Barnum T.P."/>
            <person name="Cheng Y."/>
            <person name="Hill K.A."/>
            <person name="Lucas L.N."/>
            <person name="Carlson H.K."/>
            <person name="Coates J.D."/>
        </authorList>
    </citation>
    <scope>NUCLEOTIDE SEQUENCE [LARGE SCALE GENOMIC DNA]</scope>
    <source>
        <strain evidence="5">BK-3</strain>
    </source>
</reference>
<evidence type="ECO:0000313" key="6">
    <source>
        <dbReference type="Proteomes" id="UP000317355"/>
    </source>
</evidence>
<proteinExistence type="predicted"/>
<dbReference type="GO" id="GO:0052621">
    <property type="term" value="F:diguanylate cyclase activity"/>
    <property type="evidence" value="ECO:0007669"/>
    <property type="project" value="UniProtKB-EC"/>
</dbReference>
<dbReference type="EC" id="2.7.7.65" evidence="2"/>
<dbReference type="InterPro" id="IPR000160">
    <property type="entry name" value="GGDEF_dom"/>
</dbReference>
<dbReference type="GO" id="GO:1902201">
    <property type="term" value="P:negative regulation of bacterial-type flagellum-dependent cell motility"/>
    <property type="evidence" value="ECO:0007669"/>
    <property type="project" value="TreeGrafter"/>
</dbReference>
<dbReference type="Pfam" id="PF00990">
    <property type="entry name" value="GGDEF"/>
    <property type="match status" value="1"/>
</dbReference>
<dbReference type="EMBL" id="VMRY01000010">
    <property type="protein sequence ID" value="TVT58130.1"/>
    <property type="molecule type" value="Genomic_DNA"/>
</dbReference>
<dbReference type="GO" id="GO:0043709">
    <property type="term" value="P:cell adhesion involved in single-species biofilm formation"/>
    <property type="evidence" value="ECO:0007669"/>
    <property type="project" value="TreeGrafter"/>
</dbReference>
<dbReference type="InterPro" id="IPR043128">
    <property type="entry name" value="Rev_trsase/Diguanyl_cyclase"/>
</dbReference>
<dbReference type="GO" id="GO:0120545">
    <property type="term" value="F:nucleic acid conformation isomerase activity"/>
    <property type="evidence" value="ECO:0007669"/>
    <property type="project" value="UniProtKB-ARBA"/>
</dbReference>
<dbReference type="NCBIfam" id="TIGR00254">
    <property type="entry name" value="GGDEF"/>
    <property type="match status" value="1"/>
</dbReference>
<comment type="cofactor">
    <cofactor evidence="1">
        <name>Mg(2+)</name>
        <dbReference type="ChEBI" id="CHEBI:18420"/>
    </cofactor>
</comment>
<sequence>MPKTPSAPSPSDLTFINRQLKQQLKTLTREASHNEQVLKRFHDRELTLLATETLPELLSCLVDGMKSSFDLPYIKLVLNDPDHELRHLLLHSGIEPDSLPDIRFVDQVALFSPKLSRYKSPWLGPFISDDHDQLFPEAALLKSIAILPMLRRSKLVGFIGLGSHDRNRFTRHHASDFLNRLATISAICLENTANREHLVVAGLTDALTGLHNRRYLDRRLEEEVTRALRYQHPLSCLFIDADHFKRINDTHGHGAGDSVLREIALRVKECLRASDIATRFGGEEFALLLPQTDASEACTLAERIRHRIQDKPIAIHGGGTVSVTVSIGVAPMRFEQNANTESVSKTLLDEADRSLYIAKSSGRNRVQLTEEEAE</sequence>
<evidence type="ECO:0000313" key="5">
    <source>
        <dbReference type="EMBL" id="TVT58130.1"/>
    </source>
</evidence>
<dbReference type="GO" id="GO:0005886">
    <property type="term" value="C:plasma membrane"/>
    <property type="evidence" value="ECO:0007669"/>
    <property type="project" value="TreeGrafter"/>
</dbReference>
<dbReference type="FunFam" id="3.30.70.270:FF:000001">
    <property type="entry name" value="Diguanylate cyclase domain protein"/>
    <property type="match status" value="1"/>
</dbReference>
<protein>
    <recommendedName>
        <fullName evidence="2">diguanylate cyclase</fullName>
        <ecNumber evidence="2">2.7.7.65</ecNumber>
    </recommendedName>
</protein>
<dbReference type="SMART" id="SM00267">
    <property type="entry name" value="GGDEF"/>
    <property type="match status" value="1"/>
</dbReference>
<name>A0A558DAU0_9GAMM</name>
<dbReference type="PROSITE" id="PS00039">
    <property type="entry name" value="DEAD_ATP_HELICASE"/>
    <property type="match status" value="1"/>
</dbReference>
<dbReference type="InterPro" id="IPR007435">
    <property type="entry name" value="DUF484"/>
</dbReference>
<dbReference type="Proteomes" id="UP000317355">
    <property type="component" value="Unassembled WGS sequence"/>
</dbReference>
<dbReference type="PANTHER" id="PTHR45138:SF9">
    <property type="entry name" value="DIGUANYLATE CYCLASE DGCM-RELATED"/>
    <property type="match status" value="1"/>
</dbReference>